<dbReference type="AlphaFoldDB" id="A0A1U7PP57"/>
<gene>
    <name evidence="2" type="ORF">SAMN05428946_1137</name>
</gene>
<protein>
    <submittedName>
        <fullName evidence="2">Uncharacterized protein</fullName>
    </submittedName>
</protein>
<evidence type="ECO:0000313" key="3">
    <source>
        <dbReference type="Proteomes" id="UP000187550"/>
    </source>
</evidence>
<dbReference type="OrthoDB" id="2440478at2"/>
<evidence type="ECO:0000313" key="2">
    <source>
        <dbReference type="EMBL" id="SIT75139.1"/>
    </source>
</evidence>
<dbReference type="RefSeq" id="WP_076757342.1">
    <property type="nucleotide sequence ID" value="NZ_FTPL01000001.1"/>
</dbReference>
<organism evidence="2 3">
    <name type="scientific">Edaphobacillus lindanitolerans</name>
    <dbReference type="NCBI Taxonomy" id="550447"/>
    <lineage>
        <taxon>Bacteria</taxon>
        <taxon>Bacillati</taxon>
        <taxon>Bacillota</taxon>
        <taxon>Bacilli</taxon>
        <taxon>Bacillales</taxon>
        <taxon>Bacillaceae</taxon>
        <taxon>Edaphobacillus</taxon>
    </lineage>
</organism>
<feature type="compositionally biased region" description="Basic and acidic residues" evidence="1">
    <location>
        <begin position="50"/>
        <end position="72"/>
    </location>
</feature>
<proteinExistence type="predicted"/>
<feature type="region of interest" description="Disordered" evidence="1">
    <location>
        <begin position="1"/>
        <end position="23"/>
    </location>
</feature>
<keyword evidence="3" id="KW-1185">Reference proteome</keyword>
<evidence type="ECO:0000256" key="1">
    <source>
        <dbReference type="SAM" id="MobiDB-lite"/>
    </source>
</evidence>
<dbReference type="EMBL" id="FTPL01000001">
    <property type="protein sequence ID" value="SIT75139.1"/>
    <property type="molecule type" value="Genomic_DNA"/>
</dbReference>
<feature type="region of interest" description="Disordered" evidence="1">
    <location>
        <begin position="39"/>
        <end position="72"/>
    </location>
</feature>
<dbReference type="STRING" id="550447.SAMN05428946_1137"/>
<dbReference type="Proteomes" id="UP000187550">
    <property type="component" value="Unassembled WGS sequence"/>
</dbReference>
<feature type="compositionally biased region" description="Polar residues" evidence="1">
    <location>
        <begin position="1"/>
        <end position="14"/>
    </location>
</feature>
<name>A0A1U7PP57_9BACI</name>
<accession>A0A1U7PP57</accession>
<sequence>MELNQKNNKQNKPGSTKDREEYGYGYDLSLDDLGVIGQNDAAKKRNRSGGSDEKKNGLSHEKWRRADDPDSG</sequence>
<reference evidence="3" key="1">
    <citation type="submission" date="2017-01" db="EMBL/GenBank/DDBJ databases">
        <authorList>
            <person name="Varghese N."/>
            <person name="Submissions S."/>
        </authorList>
    </citation>
    <scope>NUCLEOTIDE SEQUENCE [LARGE SCALE GENOMIC DNA]</scope>
    <source>
        <strain evidence="3">MNA4</strain>
    </source>
</reference>